<organism evidence="2 3">
    <name type="scientific">Burkholderia multivorans (strain ATCC 17616 / 249)</name>
    <dbReference type="NCBI Taxonomy" id="395019"/>
    <lineage>
        <taxon>Bacteria</taxon>
        <taxon>Pseudomonadati</taxon>
        <taxon>Pseudomonadota</taxon>
        <taxon>Betaproteobacteria</taxon>
        <taxon>Burkholderiales</taxon>
        <taxon>Burkholderiaceae</taxon>
        <taxon>Burkholderia</taxon>
        <taxon>Burkholderia cepacia complex</taxon>
    </lineage>
</organism>
<name>A0A0H3KR76_BURM1</name>
<evidence type="ECO:0000259" key="1">
    <source>
        <dbReference type="PROSITE" id="PS50965"/>
    </source>
</evidence>
<dbReference type="KEGG" id="bmj:BMULJ_05932"/>
<gene>
    <name evidence="2" type="ordered locus">BMULJ_05932</name>
</gene>
<accession>A0A0H3KR76</accession>
<keyword evidence="3" id="KW-1185">Reference proteome</keyword>
<dbReference type="Proteomes" id="UP000008815">
    <property type="component" value="Chromosome 3"/>
</dbReference>
<protein>
    <recommendedName>
        <fullName evidence="1">NERD domain-containing protein</fullName>
    </recommendedName>
</protein>
<evidence type="ECO:0000313" key="2">
    <source>
        <dbReference type="EMBL" id="BAG47736.1"/>
    </source>
</evidence>
<dbReference type="GeneID" id="93168651"/>
<reference evidence="2 3" key="1">
    <citation type="submission" date="2007-04" db="EMBL/GenBank/DDBJ databases">
        <title>Complete genome sequence of Burkholderia multivorans ATCC 17616.</title>
        <authorList>
            <person name="Ohtsubo Y."/>
            <person name="Yamashita A."/>
            <person name="Kurokawa K."/>
            <person name="Takami H."/>
            <person name="Yuhara S."/>
            <person name="Nishiyama E."/>
            <person name="Endo R."/>
            <person name="Miyazaki R."/>
            <person name="Ono A."/>
            <person name="Yano K."/>
            <person name="Ito M."/>
            <person name="Sota M."/>
            <person name="Yuji N."/>
            <person name="Hattori M."/>
            <person name="Tsuda M."/>
        </authorList>
    </citation>
    <scope>NUCLEOTIDE SEQUENCE [LARGE SCALE GENOMIC DNA]</scope>
    <source>
        <strain evidence="3">ATCC 17616 / 249</strain>
    </source>
</reference>
<feature type="domain" description="NERD" evidence="1">
    <location>
        <begin position="37"/>
        <end position="163"/>
    </location>
</feature>
<proteinExistence type="predicted"/>
<dbReference type="Pfam" id="PF08378">
    <property type="entry name" value="NERD"/>
    <property type="match status" value="1"/>
</dbReference>
<dbReference type="eggNOG" id="COG0551">
    <property type="taxonomic scope" value="Bacteria"/>
</dbReference>
<dbReference type="HOGENOM" id="CLU_1188139_0_0_4"/>
<dbReference type="PROSITE" id="PS50965">
    <property type="entry name" value="NERD"/>
    <property type="match status" value="1"/>
</dbReference>
<dbReference type="KEGG" id="bmu:Bmul_5568"/>
<dbReference type="AlphaFoldDB" id="A0A0H3KR76"/>
<dbReference type="STRING" id="395019.BMULJ_05932"/>
<dbReference type="EMBL" id="AP009387">
    <property type="protein sequence ID" value="BAG47736.1"/>
    <property type="molecule type" value="Genomic_DNA"/>
</dbReference>
<sequence length="233" mass="25481">MILTIILLCGAWALYKQYADSHRGQRSTRPVTRSQASGDAGEARVNAELRRVLAHLCGSDFYVHPTALLLLHAPGTEFPTAEVDHLVVTPFGIFVIETKNWAGTILPGQTADQLVCHLPSGRLEERRSPISQNRAKVAFLRGTLPATWNVQGLGVFSHDACTLSAGLPLALVNLRDLGYWLRTQRDRHAESGNPNINVSAAWDVVRRLSVDDPTGSAISAHRHKVARNSSVNI</sequence>
<evidence type="ECO:0000313" key="3">
    <source>
        <dbReference type="Proteomes" id="UP000008815"/>
    </source>
</evidence>
<dbReference type="RefSeq" id="WP_012217967.1">
    <property type="nucleotide sequence ID" value="NC_010087.1"/>
</dbReference>
<dbReference type="InterPro" id="IPR011528">
    <property type="entry name" value="NERD"/>
</dbReference>